<accession>A0A974CI09</accession>
<proteinExistence type="inferred from homology"/>
<dbReference type="InterPro" id="IPR002087">
    <property type="entry name" value="Anti_prolifrtn"/>
</dbReference>
<comment type="similarity">
    <text evidence="1">Belongs to the BTG family.</text>
</comment>
<dbReference type="OrthoDB" id="19928at2759"/>
<dbReference type="GO" id="GO:0005737">
    <property type="term" value="C:cytoplasm"/>
    <property type="evidence" value="ECO:0007669"/>
    <property type="project" value="TreeGrafter"/>
</dbReference>
<dbReference type="EMBL" id="CM004478">
    <property type="protein sequence ID" value="OCT73287.1"/>
    <property type="molecule type" value="Genomic_DNA"/>
</dbReference>
<evidence type="ECO:0000313" key="4">
    <source>
        <dbReference type="EMBL" id="OCT73287.1"/>
    </source>
</evidence>
<sequence>MHREIEAAVTFLVKILSLKRRIKPEKLVVLAENMAHLLHKKYQGHWYPDKPNRGQAYRCIRINSWQYVDESLLLACAMSGLDYSRLPLPGEMTIWIDPLEVCGRFGEHTDFFTIASFKNEEAVKVNKRKHSEQTSDYSSEGPSSESVSENSSDDETTGEKATASKETSNAFITPQT</sequence>
<dbReference type="Gene3D" id="3.90.640.90">
    <property type="entry name" value="Anti-proliferative protein, N-terminal domain"/>
    <property type="match status" value="1"/>
</dbReference>
<dbReference type="KEGG" id="xla:100137619"/>
<dbReference type="PROSITE" id="PS01203">
    <property type="entry name" value="BTG_2"/>
    <property type="match status" value="1"/>
</dbReference>
<reference evidence="5" key="1">
    <citation type="journal article" date="2016" name="Nature">
        <title>Genome evolution in the allotetraploid frog Xenopus laevis.</title>
        <authorList>
            <person name="Session A.M."/>
            <person name="Uno Y."/>
            <person name="Kwon T."/>
            <person name="Chapman J.A."/>
            <person name="Toyoda A."/>
            <person name="Takahashi S."/>
            <person name="Fukui A."/>
            <person name="Hikosaka A."/>
            <person name="Suzuki A."/>
            <person name="Kondo M."/>
            <person name="van Heeringen S.J."/>
            <person name="Quigley I."/>
            <person name="Heinz S."/>
            <person name="Ogino H."/>
            <person name="Ochi H."/>
            <person name="Hellsten U."/>
            <person name="Lyons J.B."/>
            <person name="Simakov O."/>
            <person name="Putnam N."/>
            <person name="Stites J."/>
            <person name="Kuroki Y."/>
            <person name="Tanaka T."/>
            <person name="Michiue T."/>
            <person name="Watanabe M."/>
            <person name="Bogdanovic O."/>
            <person name="Lister R."/>
            <person name="Georgiou G."/>
            <person name="Paranjpe S.S."/>
            <person name="van Kruijsbergen I."/>
            <person name="Shu S."/>
            <person name="Carlson J."/>
            <person name="Kinoshita T."/>
            <person name="Ohta Y."/>
            <person name="Mawaribuchi S."/>
            <person name="Jenkins J."/>
            <person name="Grimwood J."/>
            <person name="Schmutz J."/>
            <person name="Mitros T."/>
            <person name="Mozaffari S.V."/>
            <person name="Suzuki Y."/>
            <person name="Haramoto Y."/>
            <person name="Yamamoto T.S."/>
            <person name="Takagi C."/>
            <person name="Heald R."/>
            <person name="Miller K."/>
            <person name="Haudenschild C."/>
            <person name="Kitzman J."/>
            <person name="Nakayama T."/>
            <person name="Izutsu Y."/>
            <person name="Robert J."/>
            <person name="Fortriede J."/>
            <person name="Burns K."/>
            <person name="Lotay V."/>
            <person name="Karimi K."/>
            <person name="Yasuoka Y."/>
            <person name="Dichmann D.S."/>
            <person name="Flajnik M.F."/>
            <person name="Houston D.W."/>
            <person name="Shendure J."/>
            <person name="DuPasquier L."/>
            <person name="Vize P.D."/>
            <person name="Zorn A.M."/>
            <person name="Ito M."/>
            <person name="Marcotte E.M."/>
            <person name="Wallingford J.B."/>
            <person name="Ito Y."/>
            <person name="Asashima M."/>
            <person name="Ueno N."/>
            <person name="Matsuda Y."/>
            <person name="Veenstra G.J."/>
            <person name="Fujiyama A."/>
            <person name="Harland R.M."/>
            <person name="Taira M."/>
            <person name="Rokhsar D.S."/>
        </authorList>
    </citation>
    <scope>NUCLEOTIDE SEQUENCE [LARGE SCALE GENOMIC DNA]</scope>
    <source>
        <strain evidence="5">J</strain>
    </source>
</reference>
<dbReference type="SUPFAM" id="SSF160696">
    <property type="entry name" value="BTG domain-like"/>
    <property type="match status" value="1"/>
</dbReference>
<dbReference type="Pfam" id="PF07742">
    <property type="entry name" value="BTG"/>
    <property type="match status" value="1"/>
</dbReference>
<organism evidence="4 5">
    <name type="scientific">Xenopus laevis</name>
    <name type="common">African clawed frog</name>
    <dbReference type="NCBI Taxonomy" id="8355"/>
    <lineage>
        <taxon>Eukaryota</taxon>
        <taxon>Metazoa</taxon>
        <taxon>Chordata</taxon>
        <taxon>Craniata</taxon>
        <taxon>Vertebrata</taxon>
        <taxon>Euteleostomi</taxon>
        <taxon>Amphibia</taxon>
        <taxon>Batrachia</taxon>
        <taxon>Anura</taxon>
        <taxon>Pipoidea</taxon>
        <taxon>Pipidae</taxon>
        <taxon>Xenopodinae</taxon>
        <taxon>Xenopus</taxon>
        <taxon>Xenopus</taxon>
    </lineage>
</organism>
<feature type="region of interest" description="Disordered" evidence="2">
    <location>
        <begin position="123"/>
        <end position="176"/>
    </location>
</feature>
<dbReference type="OMA" id="QACATSH"/>
<protein>
    <recommendedName>
        <fullName evidence="3">Anti-proliferative protein domain-containing protein</fullName>
    </recommendedName>
</protein>
<dbReference type="GO" id="GO:0005634">
    <property type="term" value="C:nucleus"/>
    <property type="evidence" value="ECO:0007669"/>
    <property type="project" value="TreeGrafter"/>
</dbReference>
<feature type="compositionally biased region" description="Low complexity" evidence="2">
    <location>
        <begin position="135"/>
        <end position="150"/>
    </location>
</feature>
<evidence type="ECO:0000313" key="5">
    <source>
        <dbReference type="Proteomes" id="UP000694892"/>
    </source>
</evidence>
<name>A0A974CI09_XENLA</name>
<dbReference type="CTD" id="100137619"/>
<dbReference type="AlphaFoldDB" id="A0A974CI09"/>
<dbReference type="Proteomes" id="UP000694892">
    <property type="component" value="Chromosome 7L"/>
</dbReference>
<dbReference type="FunFam" id="3.90.640.90:FF:000002">
    <property type="entry name" value="BTG anti-proliferation factor 4"/>
    <property type="match status" value="1"/>
</dbReference>
<dbReference type="PRINTS" id="PR00310">
    <property type="entry name" value="ANTIPRLFBTG1"/>
</dbReference>
<feature type="domain" description="Anti-proliferative protein" evidence="3">
    <location>
        <begin position="88"/>
        <end position="107"/>
    </location>
</feature>
<dbReference type="InterPro" id="IPR033332">
    <property type="entry name" value="BTG"/>
</dbReference>
<evidence type="ECO:0000259" key="3">
    <source>
        <dbReference type="PROSITE" id="PS01203"/>
    </source>
</evidence>
<dbReference type="InterPro" id="IPR036054">
    <property type="entry name" value="BTG-like_sf"/>
</dbReference>
<dbReference type="SMART" id="SM00099">
    <property type="entry name" value="btg1"/>
    <property type="match status" value="1"/>
</dbReference>
<dbReference type="PANTHER" id="PTHR22978:SF47">
    <property type="entry name" value="B-CELL TRANSLOCATION GENE 5, GENE 1"/>
    <property type="match status" value="1"/>
</dbReference>
<dbReference type="PANTHER" id="PTHR22978">
    <property type="entry name" value="B-CELL TRANSLOCATION GENE"/>
    <property type="match status" value="1"/>
</dbReference>
<dbReference type="RefSeq" id="NP_001108245.1">
    <property type="nucleotide sequence ID" value="NM_001114773.1"/>
</dbReference>
<feature type="compositionally biased region" description="Polar residues" evidence="2">
    <location>
        <begin position="164"/>
        <end position="176"/>
    </location>
</feature>
<dbReference type="GeneID" id="100137619"/>
<gene>
    <name evidence="6" type="primary">btg5.L</name>
    <name evidence="6" type="synonym">btg5.1.L</name>
    <name evidence="4" type="ORF">XELAEV_18036268mg</name>
</gene>
<evidence type="ECO:0000256" key="2">
    <source>
        <dbReference type="SAM" id="MobiDB-lite"/>
    </source>
</evidence>
<evidence type="ECO:0000313" key="6">
    <source>
        <dbReference type="Xenbase" id="XB-GENE-17338408"/>
    </source>
</evidence>
<dbReference type="AGR" id="Xenbase:XB-GENE-17338408"/>
<evidence type="ECO:0000256" key="1">
    <source>
        <dbReference type="ARBA" id="ARBA00007989"/>
    </source>
</evidence>
<dbReference type="Xenbase" id="XB-GENE-17338408">
    <property type="gene designation" value="btg5.L"/>
</dbReference>